<keyword evidence="6" id="KW-1185">Reference proteome</keyword>
<feature type="transmembrane region" description="Helical" evidence="5">
    <location>
        <begin position="125"/>
        <end position="141"/>
    </location>
</feature>
<dbReference type="GeneID" id="108557891"/>
<evidence type="ECO:0000313" key="7">
    <source>
        <dbReference type="RefSeq" id="XP_017770092.1"/>
    </source>
</evidence>
<keyword evidence="5" id="KW-0186">Copper</keyword>
<name>A0ABM1M692_NICVS</name>
<organism evidence="6 7">
    <name type="scientific">Nicrophorus vespilloides</name>
    <name type="common">Boreal carrion beetle</name>
    <dbReference type="NCBI Taxonomy" id="110193"/>
    <lineage>
        <taxon>Eukaryota</taxon>
        <taxon>Metazoa</taxon>
        <taxon>Ecdysozoa</taxon>
        <taxon>Arthropoda</taxon>
        <taxon>Hexapoda</taxon>
        <taxon>Insecta</taxon>
        <taxon>Pterygota</taxon>
        <taxon>Neoptera</taxon>
        <taxon>Endopterygota</taxon>
        <taxon>Coleoptera</taxon>
        <taxon>Polyphaga</taxon>
        <taxon>Staphyliniformia</taxon>
        <taxon>Silphidae</taxon>
        <taxon>Nicrophorinae</taxon>
        <taxon>Nicrophorus</taxon>
    </lineage>
</organism>
<dbReference type="InterPro" id="IPR007274">
    <property type="entry name" value="Cop_transporter"/>
</dbReference>
<dbReference type="Proteomes" id="UP000695000">
    <property type="component" value="Unplaced"/>
</dbReference>
<evidence type="ECO:0000256" key="2">
    <source>
        <dbReference type="ARBA" id="ARBA00022692"/>
    </source>
</evidence>
<protein>
    <recommendedName>
        <fullName evidence="5">Copper transport protein</fullName>
    </recommendedName>
</protein>
<keyword evidence="5" id="KW-0406">Ion transport</keyword>
<proteinExistence type="inferred from homology"/>
<keyword evidence="5" id="KW-0187">Copper transport</keyword>
<sequence length="213" mass="24347">MDHMMMSFGWDTKLNNFLFYGWNITTAWVLLAACTFVGALAFAFEWIRLIQARHRQKELVMRSKQLKTICPMMEQSSLLPKRLDRPLDLSLKHRMTLYTCDKALWLSLHNLGYLIMLIVMLYNGWMFVSVLIGGGLGYFIFGPNFMKLNMENCAIIRDTYCMANCSTPDTPRDGESTPAMEASTSGTSCHVHTVSEVQVHNNELSDETIDQPD</sequence>
<evidence type="ECO:0000313" key="6">
    <source>
        <dbReference type="Proteomes" id="UP000695000"/>
    </source>
</evidence>
<evidence type="ECO:0000256" key="3">
    <source>
        <dbReference type="ARBA" id="ARBA00022989"/>
    </source>
</evidence>
<dbReference type="PANTHER" id="PTHR12483:SF27">
    <property type="entry name" value="COPPER TRANSPORT PROTEIN CTR1"/>
    <property type="match status" value="1"/>
</dbReference>
<keyword evidence="5" id="KW-0813">Transport</keyword>
<keyword evidence="4 5" id="KW-0472">Membrane</keyword>
<dbReference type="PANTHER" id="PTHR12483">
    <property type="entry name" value="SOLUTE CARRIER FAMILY 31 COPPER TRANSPORTERS"/>
    <property type="match status" value="1"/>
</dbReference>
<reference evidence="7" key="1">
    <citation type="submission" date="2025-08" db="UniProtKB">
        <authorList>
            <consortium name="RefSeq"/>
        </authorList>
    </citation>
    <scope>IDENTIFICATION</scope>
    <source>
        <tissue evidence="7">Whole Larva</tissue>
    </source>
</reference>
<evidence type="ECO:0000256" key="4">
    <source>
        <dbReference type="ARBA" id="ARBA00023136"/>
    </source>
</evidence>
<feature type="transmembrane region" description="Helical" evidence="5">
    <location>
        <begin position="103"/>
        <end position="119"/>
    </location>
</feature>
<dbReference type="Pfam" id="PF04145">
    <property type="entry name" value="Ctr"/>
    <property type="match status" value="1"/>
</dbReference>
<feature type="transmembrane region" description="Helical" evidence="5">
    <location>
        <begin position="20"/>
        <end position="47"/>
    </location>
</feature>
<evidence type="ECO:0000256" key="5">
    <source>
        <dbReference type="RuleBase" id="RU367022"/>
    </source>
</evidence>
<dbReference type="RefSeq" id="XP_017770092.1">
    <property type="nucleotide sequence ID" value="XM_017914603.1"/>
</dbReference>
<comment type="subcellular location">
    <subcellularLocation>
        <location evidence="1 5">Membrane</location>
        <topology evidence="1 5">Multi-pass membrane protein</topology>
    </subcellularLocation>
</comment>
<keyword evidence="2 5" id="KW-0812">Transmembrane</keyword>
<evidence type="ECO:0000256" key="1">
    <source>
        <dbReference type="ARBA" id="ARBA00004141"/>
    </source>
</evidence>
<gene>
    <name evidence="7" type="primary">LOC108557891</name>
</gene>
<comment type="similarity">
    <text evidence="5">Belongs to the copper transporter (Ctr) (TC 1.A.56) family. SLC31A subfamily.</text>
</comment>
<accession>A0ABM1M692</accession>
<keyword evidence="3 5" id="KW-1133">Transmembrane helix</keyword>